<keyword evidence="2" id="KW-1185">Reference proteome</keyword>
<protein>
    <submittedName>
        <fullName evidence="1">Uncharacterized protein</fullName>
    </submittedName>
</protein>
<proteinExistence type="predicted"/>
<reference evidence="1" key="2">
    <citation type="submission" date="2020-09" db="EMBL/GenBank/DDBJ databases">
        <authorList>
            <person name="Sun Q."/>
            <person name="Kim S."/>
        </authorList>
    </citation>
    <scope>NUCLEOTIDE SEQUENCE</scope>
    <source>
        <strain evidence="1">KCTC 42650</strain>
    </source>
</reference>
<comment type="caution">
    <text evidence="1">The sequence shown here is derived from an EMBL/GenBank/DDBJ whole genome shotgun (WGS) entry which is preliminary data.</text>
</comment>
<dbReference type="Proteomes" id="UP000626220">
    <property type="component" value="Unassembled WGS sequence"/>
</dbReference>
<accession>A0A8J3MB52</accession>
<evidence type="ECO:0000313" key="1">
    <source>
        <dbReference type="EMBL" id="GHF76040.1"/>
    </source>
</evidence>
<name>A0A8J3MB52_9RHOB</name>
<gene>
    <name evidence="1" type="ORF">GCM10017056_53010</name>
</gene>
<evidence type="ECO:0000313" key="2">
    <source>
        <dbReference type="Proteomes" id="UP000626220"/>
    </source>
</evidence>
<dbReference type="AlphaFoldDB" id="A0A8J3MB52"/>
<sequence length="57" mass="6615">MRVRSIRENRVCRVSSPLFGLGVAMPRVFKIEKNPMGYGAIELPDLYRRRTCFARAE</sequence>
<organism evidence="1 2">
    <name type="scientific">Seohaeicola zhoushanensis</name>
    <dbReference type="NCBI Taxonomy" id="1569283"/>
    <lineage>
        <taxon>Bacteria</taxon>
        <taxon>Pseudomonadati</taxon>
        <taxon>Pseudomonadota</taxon>
        <taxon>Alphaproteobacteria</taxon>
        <taxon>Rhodobacterales</taxon>
        <taxon>Roseobacteraceae</taxon>
        <taxon>Seohaeicola</taxon>
    </lineage>
</organism>
<reference evidence="1" key="1">
    <citation type="journal article" date="2014" name="Int. J. Syst. Evol. Microbiol.">
        <title>Complete genome sequence of Corynebacterium casei LMG S-19264T (=DSM 44701T), isolated from a smear-ripened cheese.</title>
        <authorList>
            <consortium name="US DOE Joint Genome Institute (JGI-PGF)"/>
            <person name="Walter F."/>
            <person name="Albersmeier A."/>
            <person name="Kalinowski J."/>
            <person name="Ruckert C."/>
        </authorList>
    </citation>
    <scope>NUCLEOTIDE SEQUENCE</scope>
    <source>
        <strain evidence="1">KCTC 42650</strain>
    </source>
</reference>
<dbReference type="EMBL" id="BNCJ01000051">
    <property type="protein sequence ID" value="GHF76040.1"/>
    <property type="molecule type" value="Genomic_DNA"/>
</dbReference>